<dbReference type="InterPro" id="IPR050921">
    <property type="entry name" value="T4SS_GSP_E_ATPase"/>
</dbReference>
<organism evidence="3 4">
    <name type="scientific">Phycisphaera mikurensis (strain NBRC 102666 / KCTC 22515 / FYK2301M01)</name>
    <dbReference type="NCBI Taxonomy" id="1142394"/>
    <lineage>
        <taxon>Bacteria</taxon>
        <taxon>Pseudomonadati</taxon>
        <taxon>Planctomycetota</taxon>
        <taxon>Phycisphaerae</taxon>
        <taxon>Phycisphaerales</taxon>
        <taxon>Phycisphaeraceae</taxon>
        <taxon>Phycisphaera</taxon>
    </lineage>
</organism>
<dbReference type="Pfam" id="PF00437">
    <property type="entry name" value="T2SSE"/>
    <property type="match status" value="1"/>
</dbReference>
<dbReference type="InterPro" id="IPR001482">
    <property type="entry name" value="T2SS/T4SS_dom"/>
</dbReference>
<dbReference type="InterPro" id="IPR027417">
    <property type="entry name" value="P-loop_NTPase"/>
</dbReference>
<dbReference type="PANTHER" id="PTHR30486">
    <property type="entry name" value="TWITCHING MOTILITY PROTEIN PILT"/>
    <property type="match status" value="1"/>
</dbReference>
<dbReference type="InterPro" id="IPR003593">
    <property type="entry name" value="AAA+_ATPase"/>
</dbReference>
<dbReference type="RefSeq" id="WP_014436962.1">
    <property type="nucleotide sequence ID" value="NC_017080.1"/>
</dbReference>
<proteinExistence type="inferred from homology"/>
<dbReference type="HOGENOM" id="CLU_013446_4_0_0"/>
<dbReference type="Gene3D" id="3.30.450.90">
    <property type="match status" value="1"/>
</dbReference>
<dbReference type="SMART" id="SM00382">
    <property type="entry name" value="AAA"/>
    <property type="match status" value="1"/>
</dbReference>
<evidence type="ECO:0000313" key="3">
    <source>
        <dbReference type="EMBL" id="BAM03744.1"/>
    </source>
</evidence>
<dbReference type="STRING" id="1142394.PSMK_15850"/>
<protein>
    <submittedName>
        <fullName evidence="3">Twitching motility protein</fullName>
    </submittedName>
</protein>
<evidence type="ECO:0000259" key="2">
    <source>
        <dbReference type="PROSITE" id="PS00662"/>
    </source>
</evidence>
<dbReference type="PROSITE" id="PS00662">
    <property type="entry name" value="T2SP_E"/>
    <property type="match status" value="1"/>
</dbReference>
<dbReference type="KEGG" id="phm:PSMK_15850"/>
<dbReference type="InterPro" id="IPR006321">
    <property type="entry name" value="PilT/PilU"/>
</dbReference>
<dbReference type="NCBIfam" id="TIGR01420">
    <property type="entry name" value="pilT_fam"/>
    <property type="match status" value="1"/>
</dbReference>
<dbReference type="Gene3D" id="3.40.50.300">
    <property type="entry name" value="P-loop containing nucleotide triphosphate hydrolases"/>
    <property type="match status" value="1"/>
</dbReference>
<reference evidence="3 4" key="1">
    <citation type="submission" date="2012-02" db="EMBL/GenBank/DDBJ databases">
        <title>Complete genome sequence of Phycisphaera mikurensis NBRC 102666.</title>
        <authorList>
            <person name="Ankai A."/>
            <person name="Hosoyama A."/>
            <person name="Terui Y."/>
            <person name="Sekine M."/>
            <person name="Fukai R."/>
            <person name="Kato Y."/>
            <person name="Nakamura S."/>
            <person name="Yamada-Narita S."/>
            <person name="Kawakoshi A."/>
            <person name="Fukunaga Y."/>
            <person name="Yamazaki S."/>
            <person name="Fujita N."/>
        </authorList>
    </citation>
    <scope>NUCLEOTIDE SEQUENCE [LARGE SCALE GENOMIC DNA]</scope>
    <source>
        <strain evidence="4">NBRC 102666 / KCTC 22515 / FYK2301M01</strain>
    </source>
</reference>
<dbReference type="SUPFAM" id="SSF52540">
    <property type="entry name" value="P-loop containing nucleoside triphosphate hydrolases"/>
    <property type="match status" value="1"/>
</dbReference>
<evidence type="ECO:0000313" key="4">
    <source>
        <dbReference type="Proteomes" id="UP000007881"/>
    </source>
</evidence>
<dbReference type="GO" id="GO:0005524">
    <property type="term" value="F:ATP binding"/>
    <property type="evidence" value="ECO:0007669"/>
    <property type="project" value="InterPro"/>
</dbReference>
<dbReference type="CDD" id="cd01131">
    <property type="entry name" value="PilT"/>
    <property type="match status" value="1"/>
</dbReference>
<feature type="domain" description="Bacterial type II secretion system protein E" evidence="2">
    <location>
        <begin position="201"/>
        <end position="215"/>
    </location>
</feature>
<keyword evidence="4" id="KW-1185">Reference proteome</keyword>
<dbReference type="GO" id="GO:0016887">
    <property type="term" value="F:ATP hydrolysis activity"/>
    <property type="evidence" value="ECO:0007669"/>
    <property type="project" value="InterPro"/>
</dbReference>
<dbReference type="EMBL" id="AP012338">
    <property type="protein sequence ID" value="BAM03744.1"/>
    <property type="molecule type" value="Genomic_DNA"/>
</dbReference>
<dbReference type="Proteomes" id="UP000007881">
    <property type="component" value="Chromosome"/>
</dbReference>
<sequence>MSTMRIDRLLDTVISQEASDLHLTVGKPPTVRMSGKLIELKTKALEPDDTMALMKAISPERAQNELQETGSGDFGFAYGDGDPKKSARFRVAIFKQRGCVALVLRRIPTMLLDIDKIGLPAIVKDLIRRPRGLFLVTGPTGSGKTTTLASMIDYINTNLDRHIITVEDPIEYTHEHKKSIVNQREIHVDAPSFSESLRRALRQDPDIILVGEMRDLETIENAITAAETGHLVFGTLHTNSASGTINRLIDAFPTNQQQQVRAQLSTALIAVLCQQLLKRADVKGMCAAYEFMVVTPAIANLIREAQSYKIDSAIQTGKKFGMKLLDDYLWELYDAGKIHAEDMIDRARNPEALTEKVHRTGRKVGRQELDESAT</sequence>
<gene>
    <name evidence="3" type="primary">pilT</name>
    <name evidence="3" type="ordered locus">PSMK_15850</name>
</gene>
<dbReference type="PANTHER" id="PTHR30486:SF16">
    <property type="entry name" value="TWITCHING MOTILITY PROTEIN PILT"/>
    <property type="match status" value="1"/>
</dbReference>
<name>I0IEQ6_PHYMF</name>
<dbReference type="eggNOG" id="COG2805">
    <property type="taxonomic scope" value="Bacteria"/>
</dbReference>
<comment type="similarity">
    <text evidence="1">Belongs to the GSP E family.</text>
</comment>
<dbReference type="OrthoDB" id="9808272at2"/>
<accession>I0IEQ6</accession>
<dbReference type="PATRIC" id="fig|1142394.8.peg.1630"/>
<evidence type="ECO:0000256" key="1">
    <source>
        <dbReference type="ARBA" id="ARBA00006611"/>
    </source>
</evidence>
<dbReference type="AlphaFoldDB" id="I0IEQ6"/>